<dbReference type="PROSITE" id="PS00211">
    <property type="entry name" value="ABC_TRANSPORTER_1"/>
    <property type="match status" value="1"/>
</dbReference>
<evidence type="ECO:0000259" key="8">
    <source>
        <dbReference type="PROSITE" id="PS50893"/>
    </source>
</evidence>
<feature type="transmembrane region" description="Helical" evidence="7">
    <location>
        <begin position="61"/>
        <end position="81"/>
    </location>
</feature>
<dbReference type="Pfam" id="PF00664">
    <property type="entry name" value="ABC_membrane"/>
    <property type="match status" value="1"/>
</dbReference>
<name>C0VZE7_9ACTO</name>
<dbReference type="RefSeq" id="WP_006547534.1">
    <property type="nucleotide sequence ID" value="NZ_DS999546.1"/>
</dbReference>
<accession>C0VZE7</accession>
<dbReference type="EMBL" id="ACFG01000006">
    <property type="protein sequence ID" value="EEH64248.1"/>
    <property type="molecule type" value="Genomic_DNA"/>
</dbReference>
<dbReference type="NCBIfam" id="TIGR02868">
    <property type="entry name" value="CydC"/>
    <property type="match status" value="1"/>
</dbReference>
<dbReference type="AlphaFoldDB" id="C0VZE7"/>
<comment type="subcellular location">
    <subcellularLocation>
        <location evidence="1">Cell membrane</location>
        <topology evidence="1">Multi-pass membrane protein</topology>
    </subcellularLocation>
</comment>
<keyword evidence="6 7" id="KW-0472">Membrane</keyword>
<dbReference type="SMART" id="SM00382">
    <property type="entry name" value="AAA"/>
    <property type="match status" value="1"/>
</dbReference>
<dbReference type="InterPro" id="IPR039421">
    <property type="entry name" value="Type_1_exporter"/>
</dbReference>
<dbReference type="InterPro" id="IPR003593">
    <property type="entry name" value="AAA+_ATPase"/>
</dbReference>
<dbReference type="GO" id="GO:0005886">
    <property type="term" value="C:plasma membrane"/>
    <property type="evidence" value="ECO:0007669"/>
    <property type="project" value="UniProtKB-SubCell"/>
</dbReference>
<dbReference type="Proteomes" id="UP000010301">
    <property type="component" value="Unassembled WGS sequence"/>
</dbReference>
<feature type="domain" description="ABC transmembrane type-1" evidence="9">
    <location>
        <begin position="28"/>
        <end position="311"/>
    </location>
</feature>
<keyword evidence="3" id="KW-0547">Nucleotide-binding</keyword>
<protein>
    <submittedName>
        <fullName evidence="10">Thiol reductant ABC exporter, CydC subunit</fullName>
    </submittedName>
</protein>
<dbReference type="Gene3D" id="1.20.1560.10">
    <property type="entry name" value="ABC transporter type 1, transmembrane domain"/>
    <property type="match status" value="1"/>
</dbReference>
<dbReference type="GO" id="GO:0045454">
    <property type="term" value="P:cell redox homeostasis"/>
    <property type="evidence" value="ECO:0007669"/>
    <property type="project" value="InterPro"/>
</dbReference>
<evidence type="ECO:0000256" key="4">
    <source>
        <dbReference type="ARBA" id="ARBA00022840"/>
    </source>
</evidence>
<keyword evidence="11" id="KW-1185">Reference proteome</keyword>
<evidence type="ECO:0000256" key="3">
    <source>
        <dbReference type="ARBA" id="ARBA00022741"/>
    </source>
</evidence>
<evidence type="ECO:0000256" key="6">
    <source>
        <dbReference type="ARBA" id="ARBA00023136"/>
    </source>
</evidence>
<dbReference type="Pfam" id="PF00005">
    <property type="entry name" value="ABC_tran"/>
    <property type="match status" value="1"/>
</dbReference>
<dbReference type="HOGENOM" id="CLU_000604_84_9_11"/>
<dbReference type="STRING" id="525245.HMPREF0044_0537"/>
<evidence type="ECO:0000256" key="1">
    <source>
        <dbReference type="ARBA" id="ARBA00004651"/>
    </source>
</evidence>
<dbReference type="GO" id="GO:0005524">
    <property type="term" value="F:ATP binding"/>
    <property type="evidence" value="ECO:0007669"/>
    <property type="project" value="UniProtKB-KW"/>
</dbReference>
<feature type="transmembrane region" description="Helical" evidence="7">
    <location>
        <begin position="249"/>
        <end position="272"/>
    </location>
</feature>
<dbReference type="GO" id="GO:0034775">
    <property type="term" value="P:glutathione transmembrane transport"/>
    <property type="evidence" value="ECO:0007669"/>
    <property type="project" value="InterPro"/>
</dbReference>
<keyword evidence="5 7" id="KW-1133">Transmembrane helix</keyword>
<dbReference type="InterPro" id="IPR003439">
    <property type="entry name" value="ABC_transporter-like_ATP-bd"/>
</dbReference>
<evidence type="ECO:0000256" key="2">
    <source>
        <dbReference type="ARBA" id="ARBA00022692"/>
    </source>
</evidence>
<dbReference type="InterPro" id="IPR036640">
    <property type="entry name" value="ABC1_TM_sf"/>
</dbReference>
<evidence type="ECO:0000313" key="11">
    <source>
        <dbReference type="Proteomes" id="UP000010301"/>
    </source>
</evidence>
<dbReference type="PANTHER" id="PTHR24221">
    <property type="entry name" value="ATP-BINDING CASSETTE SUB-FAMILY B"/>
    <property type="match status" value="1"/>
</dbReference>
<dbReference type="SUPFAM" id="SSF52540">
    <property type="entry name" value="P-loop containing nucleoside triphosphate hydrolases"/>
    <property type="match status" value="1"/>
</dbReference>
<comment type="caution">
    <text evidence="10">The sequence shown here is derived from an EMBL/GenBank/DDBJ whole genome shotgun (WGS) entry which is preliminary data.</text>
</comment>
<gene>
    <name evidence="10" type="primary">cydC</name>
    <name evidence="10" type="ORF">HMPREF0044_0537</name>
</gene>
<dbReference type="PROSITE" id="PS50929">
    <property type="entry name" value="ABC_TM1F"/>
    <property type="match status" value="1"/>
</dbReference>
<dbReference type="GO" id="GO:0016887">
    <property type="term" value="F:ATP hydrolysis activity"/>
    <property type="evidence" value="ECO:0007669"/>
    <property type="project" value="InterPro"/>
</dbReference>
<dbReference type="Gene3D" id="3.40.50.300">
    <property type="entry name" value="P-loop containing nucleotide triphosphate hydrolases"/>
    <property type="match status" value="1"/>
</dbReference>
<evidence type="ECO:0000313" key="10">
    <source>
        <dbReference type="EMBL" id="EEH64248.1"/>
    </source>
</evidence>
<dbReference type="InterPro" id="IPR014223">
    <property type="entry name" value="ABC_CydC/D"/>
</dbReference>
<proteinExistence type="predicted"/>
<dbReference type="InterPro" id="IPR027417">
    <property type="entry name" value="P-loop_NTPase"/>
</dbReference>
<dbReference type="PROSITE" id="PS50893">
    <property type="entry name" value="ABC_TRANSPORTER_2"/>
    <property type="match status" value="1"/>
</dbReference>
<feature type="domain" description="ABC transporter" evidence="8">
    <location>
        <begin position="344"/>
        <end position="583"/>
    </location>
</feature>
<dbReference type="GO" id="GO:0140359">
    <property type="term" value="F:ABC-type transporter activity"/>
    <property type="evidence" value="ECO:0007669"/>
    <property type="project" value="InterPro"/>
</dbReference>
<evidence type="ECO:0000256" key="7">
    <source>
        <dbReference type="SAM" id="Phobius"/>
    </source>
</evidence>
<sequence length="594" mass="61963">MKLFVTASEWAALKKVLPLLELNKRQFALAILLGSLGLGASLGLAATSAWLIARASQHPPVLYLTMATVGVRFFGISKALLRYVQRLASHHVAMGGIAALRSNVYRKLAGAKTSTLAGLKRGDLLARTGSDVDALGDLLVKSVLPLCVSLVVGIGTVAGIAIISVPAAVVLAVALFLSGFVGPVLTARHARLGEIANDQARLGLVESTTTLLTNSPELLVSGGYQQVRDDISANESRLIKSRDKAAKPAAVAAAIDQLAIGIAVTGAILIGIPSAEAGLISVLSIAILTLVPLASFESTSELAAAAVQLVRSARAAERIQQIIEPDTLVKDAQLPANAAQEPVLEVKNLSVGWPGGPVIASGLNLTLQPGRSFALVGPSGIGKTTLLYTLVGMLEPVAGSVKLNGVNVHKIRGEEVGKVVSFTPEDAHIFATSVIENLRVANPRVTPEETAVLLDKAGLGTWFKHLHEQENTVLGSGGTSLSGGERRRMLLARAFANQAPLMLLDEPGEHLEPATADALVTDLLSVRDEQRGTLLVSHRVSALAAADQILVMSHEDGVTTISAQGTHEELLASCDSYRHACEAESAADEALLKG</sequence>
<dbReference type="InterPro" id="IPR017871">
    <property type="entry name" value="ABC_transporter-like_CS"/>
</dbReference>
<keyword evidence="2 7" id="KW-0812">Transmembrane</keyword>
<dbReference type="CDD" id="cd03228">
    <property type="entry name" value="ABCC_MRP_Like"/>
    <property type="match status" value="1"/>
</dbReference>
<feature type="transmembrane region" description="Helical" evidence="7">
    <location>
        <begin position="143"/>
        <end position="163"/>
    </location>
</feature>
<reference evidence="10 11" key="1">
    <citation type="submission" date="2009-01" db="EMBL/GenBank/DDBJ databases">
        <authorList>
            <person name="Qin X."/>
            <person name="Bachman B."/>
            <person name="Battles P."/>
            <person name="Bell A."/>
            <person name="Bess C."/>
            <person name="Bickham C."/>
            <person name="Chaboub L."/>
            <person name="Chen D."/>
            <person name="Coyle M."/>
            <person name="Deiros D.R."/>
            <person name="Dinh H."/>
            <person name="Forbes L."/>
            <person name="Fowler G."/>
            <person name="Francisco L."/>
            <person name="Fu Q."/>
            <person name="Gubbala S."/>
            <person name="Hale W."/>
            <person name="Han Y."/>
            <person name="Hemphill L."/>
            <person name="Highlander S.K."/>
            <person name="Hirani K."/>
            <person name="Hogues M."/>
            <person name="Jackson L."/>
            <person name="Jakkamsetti A."/>
            <person name="Javaid M."/>
            <person name="Jiang H."/>
            <person name="Korchina V."/>
            <person name="Kovar C."/>
            <person name="Lara F."/>
            <person name="Lee S."/>
            <person name="Mata R."/>
            <person name="Mathew T."/>
            <person name="Moen C."/>
            <person name="Morales K."/>
            <person name="Munidasa M."/>
            <person name="Nazareth L."/>
            <person name="Ngo R."/>
            <person name="Nguyen L."/>
            <person name="Okwuonu G."/>
            <person name="Ongeri F."/>
            <person name="Patil S."/>
            <person name="Petrosino J."/>
            <person name="Pham C."/>
            <person name="Pham P."/>
            <person name="Pu L.-L."/>
            <person name="Puazo M."/>
            <person name="Raj R."/>
            <person name="Reid J."/>
            <person name="Rouhana J."/>
            <person name="Saada N."/>
            <person name="Shang Y."/>
            <person name="Simmons D."/>
            <person name="Thornton R."/>
            <person name="Warren J."/>
            <person name="Weissenberger G."/>
            <person name="Zhang J."/>
            <person name="Zhang L."/>
            <person name="Zhou C."/>
            <person name="Zhu D."/>
            <person name="Muzny D."/>
            <person name="Worley K."/>
            <person name="Gibbs R."/>
        </authorList>
    </citation>
    <scope>NUCLEOTIDE SEQUENCE [LARGE SCALE GENOMIC DNA]</scope>
    <source>
        <strain evidence="10 11">DSM 15436</strain>
    </source>
</reference>
<dbReference type="SUPFAM" id="SSF90123">
    <property type="entry name" value="ABC transporter transmembrane region"/>
    <property type="match status" value="1"/>
</dbReference>
<feature type="transmembrane region" description="Helical" evidence="7">
    <location>
        <begin position="169"/>
        <end position="187"/>
    </location>
</feature>
<keyword evidence="4" id="KW-0067">ATP-binding</keyword>
<dbReference type="PANTHER" id="PTHR24221:SF653">
    <property type="entry name" value="TRANSPORT ATP-BINDING PROTEIN CYDC"/>
    <property type="match status" value="1"/>
</dbReference>
<dbReference type="InterPro" id="IPR011527">
    <property type="entry name" value="ABC1_TM_dom"/>
</dbReference>
<dbReference type="GO" id="GO:0034040">
    <property type="term" value="F:ATPase-coupled lipid transmembrane transporter activity"/>
    <property type="evidence" value="ECO:0007669"/>
    <property type="project" value="TreeGrafter"/>
</dbReference>
<organism evidence="10 11">
    <name type="scientific">Gleimia coleocanis DSM 15436</name>
    <dbReference type="NCBI Taxonomy" id="525245"/>
    <lineage>
        <taxon>Bacteria</taxon>
        <taxon>Bacillati</taxon>
        <taxon>Actinomycetota</taxon>
        <taxon>Actinomycetes</taxon>
        <taxon>Actinomycetales</taxon>
        <taxon>Actinomycetaceae</taxon>
        <taxon>Gleimia</taxon>
    </lineage>
</organism>
<evidence type="ECO:0000256" key="5">
    <source>
        <dbReference type="ARBA" id="ARBA00022989"/>
    </source>
</evidence>
<dbReference type="eggNOG" id="COG4987">
    <property type="taxonomic scope" value="Bacteria"/>
</dbReference>
<dbReference type="OrthoDB" id="3237158at2"/>
<evidence type="ECO:0000259" key="9">
    <source>
        <dbReference type="PROSITE" id="PS50929"/>
    </source>
</evidence>